<feature type="region of interest" description="Disordered" evidence="8">
    <location>
        <begin position="1"/>
        <end position="20"/>
    </location>
</feature>
<evidence type="ECO:0000259" key="11">
    <source>
        <dbReference type="PROSITE" id="PS50929"/>
    </source>
</evidence>
<evidence type="ECO:0000256" key="8">
    <source>
        <dbReference type="SAM" id="MobiDB-lite"/>
    </source>
</evidence>
<keyword evidence="3 9" id="KW-0812">Transmembrane</keyword>
<evidence type="ECO:0000256" key="7">
    <source>
        <dbReference type="ARBA" id="ARBA00023136"/>
    </source>
</evidence>
<evidence type="ECO:0000256" key="1">
    <source>
        <dbReference type="ARBA" id="ARBA00004651"/>
    </source>
</evidence>
<keyword evidence="6 9" id="KW-1133">Transmembrane helix</keyword>
<dbReference type="GO" id="GO:0005886">
    <property type="term" value="C:plasma membrane"/>
    <property type="evidence" value="ECO:0007669"/>
    <property type="project" value="UniProtKB-SubCell"/>
</dbReference>
<evidence type="ECO:0000256" key="6">
    <source>
        <dbReference type="ARBA" id="ARBA00022989"/>
    </source>
</evidence>
<protein>
    <submittedName>
        <fullName evidence="12">ABC transporter ATP-binding protein/permease</fullName>
    </submittedName>
</protein>
<comment type="caution">
    <text evidence="12">The sequence shown here is derived from an EMBL/GenBank/DDBJ whole genome shotgun (WGS) entry which is preliminary data.</text>
</comment>
<proteinExistence type="predicted"/>
<dbReference type="Gene3D" id="3.40.50.300">
    <property type="entry name" value="P-loop containing nucleotide triphosphate hydrolases"/>
    <property type="match status" value="1"/>
</dbReference>
<name>A0A7Y6EFX6_9SPHN</name>
<dbReference type="RefSeq" id="WP_175312394.1">
    <property type="nucleotide sequence ID" value="NZ_CBCRYR010000012.1"/>
</dbReference>
<dbReference type="PROSITE" id="PS50893">
    <property type="entry name" value="ABC_TRANSPORTER_2"/>
    <property type="match status" value="1"/>
</dbReference>
<comment type="subcellular location">
    <subcellularLocation>
        <location evidence="1">Cell membrane</location>
        <topology evidence="1">Multi-pass membrane protein</topology>
    </subcellularLocation>
</comment>
<feature type="transmembrane region" description="Helical" evidence="9">
    <location>
        <begin position="86"/>
        <end position="106"/>
    </location>
</feature>
<dbReference type="GO" id="GO:0016887">
    <property type="term" value="F:ATP hydrolysis activity"/>
    <property type="evidence" value="ECO:0007669"/>
    <property type="project" value="InterPro"/>
</dbReference>
<dbReference type="SMART" id="SM00382">
    <property type="entry name" value="AAA"/>
    <property type="match status" value="1"/>
</dbReference>
<feature type="domain" description="ABC transporter" evidence="10">
    <location>
        <begin position="387"/>
        <end position="594"/>
    </location>
</feature>
<dbReference type="InterPro" id="IPR003593">
    <property type="entry name" value="AAA+_ATPase"/>
</dbReference>
<gene>
    <name evidence="12" type="ORF">HP438_12525</name>
</gene>
<evidence type="ECO:0000256" key="5">
    <source>
        <dbReference type="ARBA" id="ARBA00022840"/>
    </source>
</evidence>
<keyword evidence="2" id="KW-0813">Transport</keyword>
<dbReference type="SUPFAM" id="SSF52540">
    <property type="entry name" value="P-loop containing nucleoside triphosphate hydrolases"/>
    <property type="match status" value="1"/>
</dbReference>
<evidence type="ECO:0000313" key="13">
    <source>
        <dbReference type="Proteomes" id="UP000536441"/>
    </source>
</evidence>
<dbReference type="InterPro" id="IPR011527">
    <property type="entry name" value="ABC1_TM_dom"/>
</dbReference>
<dbReference type="PANTHER" id="PTHR11384:SF59">
    <property type="entry name" value="LYSOSOMAL COBALAMIN TRANSPORTER ABCD4"/>
    <property type="match status" value="1"/>
</dbReference>
<dbReference type="Proteomes" id="UP000536441">
    <property type="component" value="Unassembled WGS sequence"/>
</dbReference>
<dbReference type="InterPro" id="IPR027417">
    <property type="entry name" value="P-loop_NTPase"/>
</dbReference>
<evidence type="ECO:0000313" key="12">
    <source>
        <dbReference type="EMBL" id="NUU47794.1"/>
    </source>
</evidence>
<evidence type="ECO:0000256" key="3">
    <source>
        <dbReference type="ARBA" id="ARBA00022692"/>
    </source>
</evidence>
<feature type="transmembrane region" description="Helical" evidence="9">
    <location>
        <begin position="164"/>
        <end position="188"/>
    </location>
</feature>
<dbReference type="InterPro" id="IPR003439">
    <property type="entry name" value="ABC_transporter-like_ATP-bd"/>
</dbReference>
<feature type="transmembrane region" description="Helical" evidence="9">
    <location>
        <begin position="209"/>
        <end position="227"/>
    </location>
</feature>
<evidence type="ECO:0000256" key="4">
    <source>
        <dbReference type="ARBA" id="ARBA00022741"/>
    </source>
</evidence>
<dbReference type="CDD" id="cd03223">
    <property type="entry name" value="ABCD_peroxisomal_ALDP"/>
    <property type="match status" value="1"/>
</dbReference>
<dbReference type="GO" id="GO:0005524">
    <property type="term" value="F:ATP binding"/>
    <property type="evidence" value="ECO:0007669"/>
    <property type="project" value="UniProtKB-KW"/>
</dbReference>
<dbReference type="PROSITE" id="PS50929">
    <property type="entry name" value="ABC_TM1F"/>
    <property type="match status" value="1"/>
</dbReference>
<feature type="domain" description="ABC transmembrane type-1" evidence="11">
    <location>
        <begin position="51"/>
        <end position="352"/>
    </location>
</feature>
<keyword evidence="5 12" id="KW-0067">ATP-binding</keyword>
<sequence>MLPQPVPTGESRRETGLARPQPAAERWRHAFGLLRDYWTSKDWKFAWGALIVLMAFQFAGAWLFVMMNRWQQRFFDGIENRDVAGFASLLTAFIGILALQMVFVVFEPYVRRMLCLRWRIHLTETYLNRWLSRNRYAEIERLRMIDNPDQRIADDIRFVADPDAGALTILTSLVYSLVSAASSIMILLETSAPIRFALFGREVSIPGGTIVYATLYVLVSSVVMVLLGKPYIRAMMGWQHREADLRSNLIHVRRNAPQIGLADAVPTERFSLRIAVQNVYLTSRSVIRSMIGLNAANGLYDRLGSIIPLFILVPRYFAGAITFGQVMGGRDAFQQLVPQLGFFVHLYPRVATQISYLNRLKALDDAIAHERPAGISAGAGTAAGIAVATQGLVIRRPHGEPLVEIGDWQVRQGERWVIRGPSGAGKSTLLRALAGLWPDGTGQVALADSSTTMFVPQRLYLPLGTLKAAICFPDAPEDHDDAVIAALLDTMYLSHLADDMHALRMWSEELSPGEQQRIALMRILLQKPDLLILDEATSALDPANTQHFHDLLGRHLAGVTIISVVHDERLHAYHDHALVIADGRALAVPLEPHA</sequence>
<keyword evidence="13" id="KW-1185">Reference proteome</keyword>
<dbReference type="AlphaFoldDB" id="A0A7Y6EFX6"/>
<dbReference type="GO" id="GO:0140359">
    <property type="term" value="F:ABC-type transporter activity"/>
    <property type="evidence" value="ECO:0007669"/>
    <property type="project" value="InterPro"/>
</dbReference>
<evidence type="ECO:0000259" key="10">
    <source>
        <dbReference type="PROSITE" id="PS50893"/>
    </source>
</evidence>
<dbReference type="EMBL" id="JABMCH010000065">
    <property type="protein sequence ID" value="NUU47794.1"/>
    <property type="molecule type" value="Genomic_DNA"/>
</dbReference>
<dbReference type="InterPro" id="IPR050835">
    <property type="entry name" value="ABC_transporter_sub-D"/>
</dbReference>
<dbReference type="SUPFAM" id="SSF90123">
    <property type="entry name" value="ABC transporter transmembrane region"/>
    <property type="match status" value="1"/>
</dbReference>
<accession>A0A7Y6EFX6</accession>
<evidence type="ECO:0000256" key="2">
    <source>
        <dbReference type="ARBA" id="ARBA00022448"/>
    </source>
</evidence>
<reference evidence="12 13" key="1">
    <citation type="submission" date="2020-05" db="EMBL/GenBank/DDBJ databases">
        <title>Genome Sequencing of Type Strains.</title>
        <authorList>
            <person name="Lemaire J.F."/>
            <person name="Inderbitzin P."/>
            <person name="Gregorio O.A."/>
            <person name="Collins S.B."/>
            <person name="Wespe N."/>
            <person name="Knight-Connoni V."/>
        </authorList>
    </citation>
    <scope>NUCLEOTIDE SEQUENCE [LARGE SCALE GENOMIC DNA]</scope>
    <source>
        <strain evidence="12 13">DSM 100049</strain>
    </source>
</reference>
<dbReference type="Pfam" id="PF00005">
    <property type="entry name" value="ABC_tran"/>
    <property type="match status" value="1"/>
</dbReference>
<dbReference type="InterPro" id="IPR036640">
    <property type="entry name" value="ABC1_TM_sf"/>
</dbReference>
<keyword evidence="7 9" id="KW-0472">Membrane</keyword>
<organism evidence="12 13">
    <name type="scientific">Sphingomonas zeae</name>
    <dbReference type="NCBI Taxonomy" id="1646122"/>
    <lineage>
        <taxon>Bacteria</taxon>
        <taxon>Pseudomonadati</taxon>
        <taxon>Pseudomonadota</taxon>
        <taxon>Alphaproteobacteria</taxon>
        <taxon>Sphingomonadales</taxon>
        <taxon>Sphingomonadaceae</taxon>
        <taxon>Sphingomonas</taxon>
    </lineage>
</organism>
<dbReference type="Gene3D" id="1.20.1560.10">
    <property type="entry name" value="ABC transporter type 1, transmembrane domain"/>
    <property type="match status" value="1"/>
</dbReference>
<feature type="transmembrane region" description="Helical" evidence="9">
    <location>
        <begin position="45"/>
        <end position="65"/>
    </location>
</feature>
<keyword evidence="4" id="KW-0547">Nucleotide-binding</keyword>
<evidence type="ECO:0000256" key="9">
    <source>
        <dbReference type="SAM" id="Phobius"/>
    </source>
</evidence>
<dbReference type="Pfam" id="PF06472">
    <property type="entry name" value="ABC_membrane_2"/>
    <property type="match status" value="1"/>
</dbReference>
<dbReference type="PANTHER" id="PTHR11384">
    <property type="entry name" value="ATP-BINDING CASSETTE, SUB-FAMILY D MEMBER"/>
    <property type="match status" value="1"/>
</dbReference>